<evidence type="ECO:0000313" key="2">
    <source>
        <dbReference type="Proteomes" id="UP000406256"/>
    </source>
</evidence>
<keyword evidence="2" id="KW-1185">Reference proteome</keyword>
<dbReference type="RefSeq" id="WP_150668182.1">
    <property type="nucleotide sequence ID" value="NZ_CABPSB010000003.1"/>
</dbReference>
<gene>
    <name evidence="1" type="ORF">PAN31108_01447</name>
</gene>
<dbReference type="EMBL" id="CABPSB010000003">
    <property type="protein sequence ID" value="VVD87373.1"/>
    <property type="molecule type" value="Genomic_DNA"/>
</dbReference>
<protein>
    <submittedName>
        <fullName evidence="1">Uncharacterized protein</fullName>
    </submittedName>
</protein>
<organism evidence="1 2">
    <name type="scientific">Pandoraea anhela</name>
    <dbReference type="NCBI Taxonomy" id="2508295"/>
    <lineage>
        <taxon>Bacteria</taxon>
        <taxon>Pseudomonadati</taxon>
        <taxon>Pseudomonadota</taxon>
        <taxon>Betaproteobacteria</taxon>
        <taxon>Burkholderiales</taxon>
        <taxon>Burkholderiaceae</taxon>
        <taxon>Pandoraea</taxon>
    </lineage>
</organism>
<proteinExistence type="predicted"/>
<dbReference type="OrthoDB" id="9019036at2"/>
<sequence>MNKKIAETFLFAKLCRAINTIPNLKPCFDNVQLISSVTNLDGKLAMLSGTFKLPNGWLVFQFAITFSTSVQGDQVSGLWQLAIAAKPQRDERVWAFLSIIDYLIDIGLLPSRSRKYHEDRISKGGVLGGVAGSVAEYGDFCERAAKDLPYDLSLKALARIKCHDFSEAAA</sequence>
<dbReference type="AlphaFoldDB" id="A0A5E4TJV3"/>
<dbReference type="Proteomes" id="UP000406256">
    <property type="component" value="Unassembled WGS sequence"/>
</dbReference>
<evidence type="ECO:0000313" key="1">
    <source>
        <dbReference type="EMBL" id="VVD87373.1"/>
    </source>
</evidence>
<name>A0A5E4TJV3_9BURK</name>
<accession>A0A5E4TJV3</accession>
<reference evidence="1 2" key="1">
    <citation type="submission" date="2019-08" db="EMBL/GenBank/DDBJ databases">
        <authorList>
            <person name="Peeters C."/>
        </authorList>
    </citation>
    <scope>NUCLEOTIDE SEQUENCE [LARGE SCALE GENOMIC DNA]</scope>
    <source>
        <strain evidence="1 2">LMG 31108</strain>
    </source>
</reference>